<evidence type="ECO:0000313" key="1">
    <source>
        <dbReference type="EMBL" id="MCG2579005.1"/>
    </source>
</evidence>
<dbReference type="InterPro" id="IPR019587">
    <property type="entry name" value="Polyketide_cyclase/dehydratase"/>
</dbReference>
<dbReference type="InterPro" id="IPR023393">
    <property type="entry name" value="START-like_dom_sf"/>
</dbReference>
<accession>A0ABS9K7F1</accession>
<protein>
    <submittedName>
        <fullName evidence="1">SRPBCC family protein</fullName>
    </submittedName>
</protein>
<dbReference type="CDD" id="cd07821">
    <property type="entry name" value="PYR_PYL_RCAR_like"/>
    <property type="match status" value="1"/>
</dbReference>
<dbReference type="Gene3D" id="3.30.530.20">
    <property type="match status" value="1"/>
</dbReference>
<name>A0ABS9K7F1_9RHOO</name>
<comment type="caution">
    <text evidence="1">The sequence shown here is derived from an EMBL/GenBank/DDBJ whole genome shotgun (WGS) entry which is preliminary data.</text>
</comment>
<dbReference type="PANTHER" id="PTHR39332:SF7">
    <property type="entry name" value="SRPBCC FAMILY PROTEIN"/>
    <property type="match status" value="1"/>
</dbReference>
<dbReference type="RefSeq" id="WP_275712432.1">
    <property type="nucleotide sequence ID" value="NZ_JAKLTN010000007.1"/>
</dbReference>
<evidence type="ECO:0000313" key="2">
    <source>
        <dbReference type="Proteomes" id="UP001165384"/>
    </source>
</evidence>
<proteinExistence type="predicted"/>
<dbReference type="SUPFAM" id="SSF55961">
    <property type="entry name" value="Bet v1-like"/>
    <property type="match status" value="1"/>
</dbReference>
<dbReference type="Proteomes" id="UP001165384">
    <property type="component" value="Unassembled WGS sequence"/>
</dbReference>
<sequence length="140" mass="15555">MHTKQAITKKLNVPTDKAWQAIRGIDRLDVWFPIINTCRVDGTGVGAHRHMTLEGGKITDLIEEVSDADQRLVYLRTESPFPVTHYRGTVEVFDSYDAQAVVTWTIDFESSPEDSAAVADLVKNAISDGIDGMEKDLLAH</sequence>
<keyword evidence="2" id="KW-1185">Reference proteome</keyword>
<dbReference type="Pfam" id="PF10604">
    <property type="entry name" value="Polyketide_cyc2"/>
    <property type="match status" value="1"/>
</dbReference>
<organism evidence="1 2">
    <name type="scientific">Dechloromonas hankyongensis</name>
    <dbReference type="NCBI Taxonomy" id="2908002"/>
    <lineage>
        <taxon>Bacteria</taxon>
        <taxon>Pseudomonadati</taxon>
        <taxon>Pseudomonadota</taxon>
        <taxon>Betaproteobacteria</taxon>
        <taxon>Rhodocyclales</taxon>
        <taxon>Azonexaceae</taxon>
        <taxon>Dechloromonas</taxon>
    </lineage>
</organism>
<dbReference type="EMBL" id="JAKLTN010000007">
    <property type="protein sequence ID" value="MCG2579005.1"/>
    <property type="molecule type" value="Genomic_DNA"/>
</dbReference>
<dbReference type="PANTHER" id="PTHR39332">
    <property type="entry name" value="BLL4707 PROTEIN"/>
    <property type="match status" value="1"/>
</dbReference>
<reference evidence="1" key="1">
    <citation type="submission" date="2022-01" db="EMBL/GenBank/DDBJ databases">
        <authorList>
            <person name="Jo J.-H."/>
            <person name="Im W.-T."/>
        </authorList>
    </citation>
    <scope>NUCLEOTIDE SEQUENCE</scope>
    <source>
        <strain evidence="1">XY25</strain>
    </source>
</reference>
<gene>
    <name evidence="1" type="ORF">LZ012_18595</name>
</gene>